<dbReference type="Pfam" id="PF02511">
    <property type="entry name" value="Thy1"/>
    <property type="match status" value="1"/>
</dbReference>
<dbReference type="GO" id="GO:0050797">
    <property type="term" value="F:thymidylate synthase (FAD) activity"/>
    <property type="evidence" value="ECO:0007669"/>
    <property type="project" value="UniProtKB-UniRule"/>
</dbReference>
<comment type="catalytic activity">
    <reaction evidence="2">
        <text>dUMP + (6R)-5,10-methylene-5,6,7,8-tetrahydrofolate + NADPH + H(+) = dTMP + (6S)-5,6,7,8-tetrahydrofolate + NADP(+)</text>
        <dbReference type="Rhea" id="RHEA:29043"/>
        <dbReference type="ChEBI" id="CHEBI:15378"/>
        <dbReference type="ChEBI" id="CHEBI:15636"/>
        <dbReference type="ChEBI" id="CHEBI:57453"/>
        <dbReference type="ChEBI" id="CHEBI:57783"/>
        <dbReference type="ChEBI" id="CHEBI:58349"/>
        <dbReference type="ChEBI" id="CHEBI:63528"/>
        <dbReference type="ChEBI" id="CHEBI:246422"/>
        <dbReference type="EC" id="2.1.1.148"/>
    </reaction>
</comment>
<dbReference type="InterPro" id="IPR003669">
    <property type="entry name" value="Thymidylate_synthase_ThyX"/>
</dbReference>
<dbReference type="GO" id="GO:0032259">
    <property type="term" value="P:methylation"/>
    <property type="evidence" value="ECO:0007669"/>
    <property type="project" value="UniProtKB-KW"/>
</dbReference>
<comment type="similarity">
    <text evidence="2">Belongs to the thymidylate synthase ThyX family.</text>
</comment>
<dbReference type="UniPathway" id="UPA00575"/>
<feature type="binding site" evidence="2">
    <location>
        <begin position="83"/>
        <end position="85"/>
    </location>
    <ligand>
        <name>FAD</name>
        <dbReference type="ChEBI" id="CHEBI:57692"/>
        <note>ligand shared between neighboring subunits</note>
    </ligand>
</feature>
<sequence length="233" mass="27286">MKNSENILKVLDKGFVEIVDYMGGDRSAVRAARVSHGKDISTDERDKNLIAYLMKNGHTSPFEHITFTFHVKAPIFVVRQWFRHRIGMSPNEISRRYTSKNVDEFYIPSNIRIQDIEDKQKSVVVEDEGLKKQMIEIIEEAYLKTYESYEKLINLGVAKELARIILPVGEYTEFYLTTNARALMHFLDMRASSHAQWEIQQYAIALAHFFQKICPWTYEAYIKYVYQGDVLEK</sequence>
<reference evidence="4" key="1">
    <citation type="submission" date="2014-11" db="EMBL/GenBank/DDBJ databases">
        <authorList>
            <person name="Wibberg D."/>
        </authorList>
    </citation>
    <scope>NUCLEOTIDE SEQUENCE [LARGE SCALE GENOMIC DNA]</scope>
    <source>
        <strain evidence="4">L3</strain>
    </source>
</reference>
<dbReference type="Gene3D" id="3.30.1360.170">
    <property type="match status" value="1"/>
</dbReference>
<dbReference type="PROSITE" id="PS51331">
    <property type="entry name" value="THYX"/>
    <property type="match status" value="1"/>
</dbReference>
<feature type="binding site" evidence="2">
    <location>
        <begin position="179"/>
        <end position="181"/>
    </location>
    <ligand>
        <name>FAD</name>
        <dbReference type="ChEBI" id="CHEBI:57692"/>
        <note>ligand shared between neighboring subunits</note>
    </ligand>
</feature>
<dbReference type="GO" id="GO:0006235">
    <property type="term" value="P:dTTP biosynthetic process"/>
    <property type="evidence" value="ECO:0007669"/>
    <property type="project" value="UniProtKB-UniRule"/>
</dbReference>
<keyword evidence="4" id="KW-1185">Reference proteome</keyword>
<comment type="pathway">
    <text evidence="2">Pyrimidine metabolism; dTTP biosynthesis.</text>
</comment>
<feature type="binding site" evidence="2">
    <location>
        <position position="92"/>
    </location>
    <ligand>
        <name>FAD</name>
        <dbReference type="ChEBI" id="CHEBI:57692"/>
        <note>ligand shared between neighboring subunits</note>
    </ligand>
</feature>
<comment type="subunit">
    <text evidence="2">Homotetramer.</text>
</comment>
<dbReference type="PANTHER" id="PTHR34934:SF1">
    <property type="entry name" value="FLAVIN-DEPENDENT THYMIDYLATE SYNTHASE"/>
    <property type="match status" value="1"/>
</dbReference>
<dbReference type="PANTHER" id="PTHR34934">
    <property type="entry name" value="FLAVIN-DEPENDENT THYMIDYLATE SYNTHASE"/>
    <property type="match status" value="1"/>
</dbReference>
<keyword evidence="2" id="KW-0545">Nucleotide biosynthesis</keyword>
<dbReference type="HAMAP" id="MF_01408">
    <property type="entry name" value="ThyX"/>
    <property type="match status" value="1"/>
</dbReference>
<dbReference type="GO" id="GO:0050660">
    <property type="term" value="F:flavin adenine dinucleotide binding"/>
    <property type="evidence" value="ECO:0007669"/>
    <property type="project" value="UniProtKB-UniRule"/>
</dbReference>
<dbReference type="InterPro" id="IPR036098">
    <property type="entry name" value="Thymidylate_synthase_ThyX_sf"/>
</dbReference>
<dbReference type="SUPFAM" id="SSF69796">
    <property type="entry name" value="Thymidylate synthase-complementing protein Thy1"/>
    <property type="match status" value="1"/>
</dbReference>
<feature type="binding site" evidence="2">
    <location>
        <position position="190"/>
    </location>
    <ligand>
        <name>dUMP</name>
        <dbReference type="ChEBI" id="CHEBI:246422"/>
        <note>ligand shared between dimeric partners</note>
    </ligand>
</feature>
<keyword evidence="2" id="KW-0285">Flavoprotein</keyword>
<evidence type="ECO:0000313" key="4">
    <source>
        <dbReference type="Proteomes" id="UP000032809"/>
    </source>
</evidence>
<feature type="binding site" description="in other chain" evidence="2">
    <location>
        <begin position="92"/>
        <end position="96"/>
    </location>
    <ligand>
        <name>dUMP</name>
        <dbReference type="ChEBI" id="CHEBI:246422"/>
        <note>ligand shared between dimeric partners</note>
    </ligand>
</feature>
<feature type="binding site" evidence="2">
    <location>
        <begin position="80"/>
        <end position="83"/>
    </location>
    <ligand>
        <name>dUMP</name>
        <dbReference type="ChEBI" id="CHEBI:246422"/>
        <note>ligand shared between dimeric partners</note>
    </ligand>
</feature>
<feature type="active site" description="Involved in ionization of N3 of dUMP, leading to its activation" evidence="2">
    <location>
        <position position="190"/>
    </location>
</feature>
<keyword evidence="1 2" id="KW-0808">Transferase</keyword>
<dbReference type="EC" id="2.1.1.148" evidence="2"/>
<evidence type="ECO:0000313" key="3">
    <source>
        <dbReference type="EMBL" id="CEP79143.1"/>
    </source>
</evidence>
<protein>
    <recommendedName>
        <fullName evidence="2">Flavin-dependent thymidylate synthase</fullName>
        <shortName evidence="2">FDTS</shortName>
        <ecNumber evidence="2">2.1.1.148</ecNumber>
    </recommendedName>
    <alternativeName>
        <fullName evidence="2">FAD-dependent thymidylate synthase</fullName>
    </alternativeName>
    <alternativeName>
        <fullName evidence="2">Thymidylate synthase ThyX</fullName>
        <shortName evidence="2">TS</shortName>
        <shortName evidence="2">TSase</shortName>
    </alternativeName>
</protein>
<dbReference type="STRING" id="1006576.DTL3_1861"/>
<dbReference type="OrthoDB" id="9774464at2"/>
<feature type="binding site" evidence="2">
    <location>
        <position position="185"/>
    </location>
    <ligand>
        <name>FAD</name>
        <dbReference type="ChEBI" id="CHEBI:57692"/>
        <note>ligand shared between neighboring subunits</note>
    </ligand>
</feature>
<dbReference type="GO" id="GO:0006231">
    <property type="term" value="P:dTMP biosynthetic process"/>
    <property type="evidence" value="ECO:0007669"/>
    <property type="project" value="UniProtKB-UniRule"/>
</dbReference>
<keyword evidence="2" id="KW-0274">FAD</keyword>
<feature type="binding site" evidence="2">
    <location>
        <position position="60"/>
    </location>
    <ligand>
        <name>FAD</name>
        <dbReference type="ChEBI" id="CHEBI:57692"/>
        <note>ligand shared between neighboring subunits</note>
    </ligand>
</feature>
<dbReference type="NCBIfam" id="TIGR02170">
    <property type="entry name" value="thyX"/>
    <property type="match status" value="1"/>
</dbReference>
<dbReference type="EMBL" id="LN824141">
    <property type="protein sequence ID" value="CEP79143.1"/>
    <property type="molecule type" value="Genomic_DNA"/>
</dbReference>
<dbReference type="HOGENOM" id="CLU_067790_0_0_0"/>
<dbReference type="CDD" id="cd20175">
    <property type="entry name" value="ThyX"/>
    <property type="match status" value="1"/>
</dbReference>
<accession>A0A0C7P0S6</accession>
<dbReference type="KEGG" id="dtn:DTL3_1861"/>
<keyword evidence="2 3" id="KW-0489">Methyltransferase</keyword>
<proteinExistence type="inferred from homology"/>
<evidence type="ECO:0000256" key="2">
    <source>
        <dbReference type="HAMAP-Rule" id="MF_01408"/>
    </source>
</evidence>
<evidence type="ECO:0000256" key="1">
    <source>
        <dbReference type="ARBA" id="ARBA00022679"/>
    </source>
</evidence>
<comment type="cofactor">
    <cofactor evidence="2">
        <name>FAD</name>
        <dbReference type="ChEBI" id="CHEBI:57692"/>
    </cofactor>
    <text evidence="2">Binds 4 FAD per tetramer. Each FAD binding site is formed by three monomers.</text>
</comment>
<dbReference type="Proteomes" id="UP000032809">
    <property type="component" value="Chromosome I"/>
</dbReference>
<dbReference type="AlphaFoldDB" id="A0A0C7P0S6"/>
<organism evidence="3 4">
    <name type="scientific">Defluviitoga tunisiensis</name>
    <dbReference type="NCBI Taxonomy" id="1006576"/>
    <lineage>
        <taxon>Bacteria</taxon>
        <taxon>Thermotogati</taxon>
        <taxon>Thermotogota</taxon>
        <taxon>Thermotogae</taxon>
        <taxon>Petrotogales</taxon>
        <taxon>Petrotogaceae</taxon>
        <taxon>Defluviitoga</taxon>
    </lineage>
</organism>
<dbReference type="GO" id="GO:0070402">
    <property type="term" value="F:NADPH binding"/>
    <property type="evidence" value="ECO:0007669"/>
    <property type="project" value="TreeGrafter"/>
</dbReference>
<dbReference type="PATRIC" id="fig|1006576.9.peg.1853"/>
<dbReference type="GO" id="GO:0004799">
    <property type="term" value="F:thymidylate synthase activity"/>
    <property type="evidence" value="ECO:0007669"/>
    <property type="project" value="TreeGrafter"/>
</dbReference>
<dbReference type="RefSeq" id="WP_045088465.1">
    <property type="nucleotide sequence ID" value="NZ_LN824141.1"/>
</dbReference>
<comment type="function">
    <text evidence="2">Catalyzes the reductive methylation of 2'-deoxyuridine-5'-monophosphate (dUMP) to 2'-deoxythymidine-5'-monophosphate (dTMP) while utilizing 5,10-methylenetetrahydrofolate (mTHF) as the methyl donor, and NADPH and FADH(2) as the reductant.</text>
</comment>
<name>A0A0C7P0S6_DEFTU</name>
<gene>
    <name evidence="2 3" type="primary">thyX</name>
    <name evidence="3" type="ORF">DTL3_1861</name>
</gene>
<keyword evidence="2" id="KW-0521">NADP</keyword>
<feature type="binding site" description="in other chain" evidence="2">
    <location>
        <position position="163"/>
    </location>
    <ligand>
        <name>dUMP</name>
        <dbReference type="ChEBI" id="CHEBI:246422"/>
        <note>ligand shared between dimeric partners</note>
    </ligand>
</feature>